<proteinExistence type="predicted"/>
<accession>L9ZER6</accession>
<protein>
    <submittedName>
        <fullName evidence="2">Uncharacterized protein</fullName>
    </submittedName>
</protein>
<feature type="region of interest" description="Disordered" evidence="1">
    <location>
        <begin position="1"/>
        <end position="28"/>
    </location>
</feature>
<comment type="caution">
    <text evidence="2">The sequence shown here is derived from an EMBL/GenBank/DDBJ whole genome shotgun (WGS) entry which is preliminary data.</text>
</comment>
<feature type="compositionally biased region" description="Basic and acidic residues" evidence="1">
    <location>
        <begin position="19"/>
        <end position="28"/>
    </location>
</feature>
<dbReference type="AlphaFoldDB" id="L9ZER6"/>
<dbReference type="Proteomes" id="UP000011511">
    <property type="component" value="Unassembled WGS sequence"/>
</dbReference>
<evidence type="ECO:0000313" key="3">
    <source>
        <dbReference type="Proteomes" id="UP000011511"/>
    </source>
</evidence>
<feature type="compositionally biased region" description="Acidic residues" evidence="1">
    <location>
        <begin position="1"/>
        <end position="18"/>
    </location>
</feature>
<reference evidence="2 3" key="1">
    <citation type="journal article" date="2014" name="PLoS Genet.">
        <title>Phylogenetically driven sequencing of extremely halophilic archaea reveals strategies for static and dynamic osmo-response.</title>
        <authorList>
            <person name="Becker E.A."/>
            <person name="Seitzer P.M."/>
            <person name="Tritt A."/>
            <person name="Larsen D."/>
            <person name="Krusor M."/>
            <person name="Yao A.I."/>
            <person name="Wu D."/>
            <person name="Madern D."/>
            <person name="Eisen J.A."/>
            <person name="Darling A.E."/>
            <person name="Facciotti M.T."/>
        </authorList>
    </citation>
    <scope>NUCLEOTIDE SEQUENCE [LARGE SCALE GENOMIC DNA]</scope>
    <source>
        <strain evidence="2 3">JCM 12890</strain>
    </source>
</reference>
<dbReference type="RefSeq" id="WP_007110827.1">
    <property type="nucleotide sequence ID" value="NZ_AOIK01000043.1"/>
</dbReference>
<evidence type="ECO:0000313" key="2">
    <source>
        <dbReference type="EMBL" id="ELY83683.1"/>
    </source>
</evidence>
<sequence>MSEDEEDVFEEPDFEGLEEALKADREEHREQVSVEWVETVREAGELWRDLEDVEAVADEVGLSLEETREALTVYRLIFDEVPMAVASRAVIPGQSFFSLQGEVTRLDPENESESVEDLLREYVGAVYLEHDIQEEEVGEPPERESPPSGFEGVGLDLDMSGMFPSFEMPSTALASVANMPEFHDEVFQSQVSALAGVVDPDLFPTEQMVASSLQPAIAQHQEMFAQSLAPLTAALDHHQSLMAQSTAAMMSEAVQDIAFPDSVLADLASMQPAMDAAAAATTHTHPSSQFEGSVVDEASKTSVEAEPLEATGEVVPETGPGGAMLDSTLPDADAFTTELVVEVPAMIVESMLSTGKARVWFSNLSEEHQLTAVRLLLASVAVYVTGNPFAAPVAIIPAPSVRRAIVVED</sequence>
<keyword evidence="3" id="KW-1185">Reference proteome</keyword>
<organism evidence="2 3">
    <name type="scientific">Natrinema altunense (strain JCM 12890 / CGMCC 1.3731 / AJ2)</name>
    <dbReference type="NCBI Taxonomy" id="1227494"/>
    <lineage>
        <taxon>Archaea</taxon>
        <taxon>Methanobacteriati</taxon>
        <taxon>Methanobacteriota</taxon>
        <taxon>Stenosarchaea group</taxon>
        <taxon>Halobacteria</taxon>
        <taxon>Halobacteriales</taxon>
        <taxon>Natrialbaceae</taxon>
        <taxon>Natrinema</taxon>
    </lineage>
</organism>
<dbReference type="EMBL" id="AOIK01000043">
    <property type="protein sequence ID" value="ELY83683.1"/>
    <property type="molecule type" value="Genomic_DNA"/>
</dbReference>
<evidence type="ECO:0000256" key="1">
    <source>
        <dbReference type="SAM" id="MobiDB-lite"/>
    </source>
</evidence>
<gene>
    <name evidence="2" type="ORF">C485_18062</name>
</gene>
<name>L9ZER6_NATA2</name>